<gene>
    <name evidence="1" type="ORF">T23_08160</name>
</gene>
<proteinExistence type="predicted"/>
<organism evidence="1 2">
    <name type="scientific">Turicibacter faecis</name>
    <dbReference type="NCBI Taxonomy" id="2963365"/>
    <lineage>
        <taxon>Bacteria</taxon>
        <taxon>Bacillati</taxon>
        <taxon>Bacillota</taxon>
        <taxon>Erysipelotrichia</taxon>
        <taxon>Erysipelotrichales</taxon>
        <taxon>Turicibacteraceae</taxon>
        <taxon>Turicibacter</taxon>
    </lineage>
</organism>
<evidence type="ECO:0000313" key="2">
    <source>
        <dbReference type="Proteomes" id="UP001432099"/>
    </source>
</evidence>
<name>A0ABM8II93_9FIRM</name>
<dbReference type="Proteomes" id="UP001432099">
    <property type="component" value="Chromosome"/>
</dbReference>
<dbReference type="EMBL" id="AP028127">
    <property type="protein sequence ID" value="BEH90714.1"/>
    <property type="molecule type" value="Genomic_DNA"/>
</dbReference>
<keyword evidence="2" id="KW-1185">Reference proteome</keyword>
<accession>A0ABM8II93</accession>
<sequence>MSNYDSLSWLYHRIWGESFLFRSIDDSLFTSQGEDSYIGVTDEDYMGWINRG</sequence>
<protein>
    <submittedName>
        <fullName evidence="1">Uncharacterized protein</fullName>
    </submittedName>
</protein>
<evidence type="ECO:0000313" key="1">
    <source>
        <dbReference type="EMBL" id="BEH90714.1"/>
    </source>
</evidence>
<reference evidence="1" key="1">
    <citation type="journal article" date="2024" name="Int. J. Syst. Evol. Microbiol.">
        <title>Turicibacter faecis sp. nov., isolated from faeces of heart failure mouse model.</title>
        <authorList>
            <person name="Imamura Y."/>
            <person name="Motooka D."/>
            <person name="Nakajima Y."/>
            <person name="Ito S."/>
            <person name="Kitakaze M."/>
            <person name="Iida T."/>
            <person name="Nakamura S."/>
        </authorList>
    </citation>
    <scope>NUCLEOTIDE SEQUENCE</scope>
    <source>
        <strain evidence="1">TC023</strain>
    </source>
</reference>